<protein>
    <recommendedName>
        <fullName evidence="2">Acyl-CoA synthetase short-chain family member 3, mitochondrial</fullName>
        <ecNumber evidence="1">6.2.1.1</ecNumber>
    </recommendedName>
    <alternativeName>
        <fullName evidence="3">Acetate--CoA ligase 3</fullName>
    </alternativeName>
</protein>
<evidence type="ECO:0000313" key="7">
    <source>
        <dbReference type="EMBL" id="PIK35524.1"/>
    </source>
</evidence>
<dbReference type="GO" id="GO:0003987">
    <property type="term" value="F:acetate-CoA ligase activity"/>
    <property type="evidence" value="ECO:0007669"/>
    <property type="project" value="UniProtKB-EC"/>
</dbReference>
<dbReference type="EMBL" id="MRZV01001881">
    <property type="protein sequence ID" value="PIK35524.1"/>
    <property type="molecule type" value="Genomic_DNA"/>
</dbReference>
<reference evidence="7 8" key="1">
    <citation type="journal article" date="2017" name="PLoS Biol.">
        <title>The sea cucumber genome provides insights into morphological evolution and visceral regeneration.</title>
        <authorList>
            <person name="Zhang X."/>
            <person name="Sun L."/>
            <person name="Yuan J."/>
            <person name="Sun Y."/>
            <person name="Gao Y."/>
            <person name="Zhang L."/>
            <person name="Li S."/>
            <person name="Dai H."/>
            <person name="Hamel J.F."/>
            <person name="Liu C."/>
            <person name="Yu Y."/>
            <person name="Liu S."/>
            <person name="Lin W."/>
            <person name="Guo K."/>
            <person name="Jin S."/>
            <person name="Xu P."/>
            <person name="Storey K.B."/>
            <person name="Huan P."/>
            <person name="Zhang T."/>
            <person name="Zhou Y."/>
            <person name="Zhang J."/>
            <person name="Lin C."/>
            <person name="Li X."/>
            <person name="Xing L."/>
            <person name="Huo D."/>
            <person name="Sun M."/>
            <person name="Wang L."/>
            <person name="Mercier A."/>
            <person name="Li F."/>
            <person name="Yang H."/>
            <person name="Xiang J."/>
        </authorList>
    </citation>
    <scope>NUCLEOTIDE SEQUENCE [LARGE SCALE GENOMIC DNA]</scope>
    <source>
        <strain evidence="7">Shaxun</strain>
        <tissue evidence="7">Muscle</tissue>
    </source>
</reference>
<evidence type="ECO:0000313" key="8">
    <source>
        <dbReference type="Proteomes" id="UP000230750"/>
    </source>
</evidence>
<gene>
    <name evidence="7" type="ORF">BSL78_27656</name>
</gene>
<feature type="domain" description="AMP-binding enzyme C-terminal" evidence="6">
    <location>
        <begin position="347"/>
        <end position="386"/>
    </location>
</feature>
<comment type="caution">
    <text evidence="7">The sequence shown here is derived from an EMBL/GenBank/DDBJ whole genome shotgun (WGS) entry which is preliminary data.</text>
</comment>
<dbReference type="SUPFAM" id="SSF56801">
    <property type="entry name" value="Acetyl-CoA synthetase-like"/>
    <property type="match status" value="1"/>
</dbReference>
<feature type="domain" description="AMP-dependent synthetase/ligase" evidence="5">
    <location>
        <begin position="104"/>
        <end position="289"/>
    </location>
</feature>
<name>A0A2G8JIE1_STIJA</name>
<dbReference type="InterPro" id="IPR000873">
    <property type="entry name" value="AMP-dep_synth/lig_dom"/>
</dbReference>
<evidence type="ECO:0000256" key="3">
    <source>
        <dbReference type="ARBA" id="ARBA00042755"/>
    </source>
</evidence>
<dbReference type="PANTHER" id="PTHR43347">
    <property type="entry name" value="ACYL-COA SYNTHETASE"/>
    <property type="match status" value="1"/>
</dbReference>
<evidence type="ECO:0000259" key="6">
    <source>
        <dbReference type="Pfam" id="PF13193"/>
    </source>
</evidence>
<keyword evidence="8" id="KW-1185">Reference proteome</keyword>
<evidence type="ECO:0000256" key="1">
    <source>
        <dbReference type="ARBA" id="ARBA00013275"/>
    </source>
</evidence>
<dbReference type="InterPro" id="IPR042099">
    <property type="entry name" value="ANL_N_sf"/>
</dbReference>
<dbReference type="STRING" id="307972.A0A2G8JIE1"/>
<dbReference type="PANTHER" id="PTHR43347:SF3">
    <property type="entry name" value="ACYL-COA SYNTHETASE SHORT-CHAIN FAMILY MEMBER 3, MITOCHONDRIAL"/>
    <property type="match status" value="1"/>
</dbReference>
<dbReference type="OrthoDB" id="10253869at2759"/>
<dbReference type="InterPro" id="IPR045851">
    <property type="entry name" value="AMP-bd_C_sf"/>
</dbReference>
<dbReference type="AlphaFoldDB" id="A0A2G8JIE1"/>
<dbReference type="InterPro" id="IPR025110">
    <property type="entry name" value="AMP-bd_C"/>
</dbReference>
<dbReference type="Pfam" id="PF00501">
    <property type="entry name" value="AMP-binding"/>
    <property type="match status" value="1"/>
</dbReference>
<dbReference type="GO" id="GO:0005759">
    <property type="term" value="C:mitochondrial matrix"/>
    <property type="evidence" value="ECO:0007669"/>
    <property type="project" value="TreeGrafter"/>
</dbReference>
<organism evidence="7 8">
    <name type="scientific">Stichopus japonicus</name>
    <name type="common">Sea cucumber</name>
    <dbReference type="NCBI Taxonomy" id="307972"/>
    <lineage>
        <taxon>Eukaryota</taxon>
        <taxon>Metazoa</taxon>
        <taxon>Echinodermata</taxon>
        <taxon>Eleutherozoa</taxon>
        <taxon>Echinozoa</taxon>
        <taxon>Holothuroidea</taxon>
        <taxon>Aspidochirotacea</taxon>
        <taxon>Aspidochirotida</taxon>
        <taxon>Stichopodidae</taxon>
        <taxon>Apostichopus</taxon>
    </lineage>
</organism>
<evidence type="ECO:0000256" key="4">
    <source>
        <dbReference type="ARBA" id="ARBA00047935"/>
    </source>
</evidence>
<dbReference type="Pfam" id="PF13193">
    <property type="entry name" value="AMP-binding_C"/>
    <property type="match status" value="1"/>
</dbReference>
<accession>A0A2G8JIE1</accession>
<dbReference type="Gene3D" id="3.40.50.12780">
    <property type="entry name" value="N-terminal domain of ligase-like"/>
    <property type="match status" value="2"/>
</dbReference>
<dbReference type="EC" id="6.2.1.1" evidence="1"/>
<evidence type="ECO:0000256" key="2">
    <source>
        <dbReference type="ARBA" id="ARBA00040004"/>
    </source>
</evidence>
<evidence type="ECO:0000259" key="5">
    <source>
        <dbReference type="Pfam" id="PF00501"/>
    </source>
</evidence>
<dbReference type="Proteomes" id="UP000230750">
    <property type="component" value="Unassembled WGS sequence"/>
</dbReference>
<dbReference type="Gene3D" id="3.30.300.30">
    <property type="match status" value="1"/>
</dbReference>
<comment type="catalytic activity">
    <reaction evidence="4">
        <text>butanoate + ATP + CoA = butanoyl-CoA + AMP + diphosphate</text>
        <dbReference type="Rhea" id="RHEA:46172"/>
        <dbReference type="ChEBI" id="CHEBI:17968"/>
        <dbReference type="ChEBI" id="CHEBI:30616"/>
        <dbReference type="ChEBI" id="CHEBI:33019"/>
        <dbReference type="ChEBI" id="CHEBI:57287"/>
        <dbReference type="ChEBI" id="CHEBI:57371"/>
        <dbReference type="ChEBI" id="CHEBI:456215"/>
    </reaction>
    <physiologicalReaction direction="left-to-right" evidence="4">
        <dbReference type="Rhea" id="RHEA:46173"/>
    </physiologicalReaction>
</comment>
<proteinExistence type="predicted"/>
<sequence>MFPQPKVIVSANVGIEPSRTVNYKGLLDAAIEMSDHKPKTCIIHNRTGYPEADMVKGRDLQWSSAVSDASLMTACQSEPWIHFYLIHFRNHKVTEVRPSAGYAVVLYWTMKNIYGMEPGEVWWAASDLGWVVGHSYICYAPLLHRNTTVLYEGKPVGTPDPGAFFRVIQDHNVTSMFTAPTALRAIRKEDFDGNHSKSYSFPNFKNLFVAGEICDHETLHWCRETFKVPVIDHWWQTETGWAITATCLGLGDEATARDQSIGKPVPGWDVHVLDSDNGQEVSRGQLGKLQSTFIARRLGLLTRLPLPPGSFSSLWQQGDRFVTTYFQKFPVDDVINVAGHRISASAVEEAMVNQGDIVECATIGLKDSLKGHVPVGLCVLRSGTVSDQWLLSRVLWSCQNYQGPDQGKYRDRLWLRWQTERNLRYLLRSKIRQLTANFFSHLGEWGDFSHDSLQHWGYTALHTFSTSTSQHRHLLDIFIHLLDIDIQLLDIDSKQHLHNKLDMCYL</sequence>
<dbReference type="GO" id="GO:0050218">
    <property type="term" value="F:propionate-CoA ligase activity"/>
    <property type="evidence" value="ECO:0007669"/>
    <property type="project" value="TreeGrafter"/>
</dbReference>